<dbReference type="EC" id="2.1.1.-" evidence="5"/>
<dbReference type="PIRSF" id="PIRSF036758">
    <property type="entry name" value="Aden_M_ParB"/>
    <property type="match status" value="1"/>
</dbReference>
<evidence type="ECO:0000256" key="5">
    <source>
        <dbReference type="RuleBase" id="RU362026"/>
    </source>
</evidence>
<evidence type="ECO:0000256" key="3">
    <source>
        <dbReference type="ARBA" id="ARBA00022679"/>
    </source>
</evidence>
<comment type="catalytic activity">
    <reaction evidence="4">
        <text>a 2'-deoxyadenosine in DNA + S-adenosyl-L-methionine = an N(6)-methyl-2'-deoxyadenosine in DNA + S-adenosyl-L-homocysteine + H(+)</text>
        <dbReference type="Rhea" id="RHEA:15197"/>
        <dbReference type="Rhea" id="RHEA-COMP:12418"/>
        <dbReference type="Rhea" id="RHEA-COMP:12419"/>
        <dbReference type="ChEBI" id="CHEBI:15378"/>
        <dbReference type="ChEBI" id="CHEBI:57856"/>
        <dbReference type="ChEBI" id="CHEBI:59789"/>
        <dbReference type="ChEBI" id="CHEBI:90615"/>
        <dbReference type="ChEBI" id="CHEBI:90616"/>
        <dbReference type="EC" id="2.1.1.72"/>
    </reaction>
</comment>
<dbReference type="PRINTS" id="PR00508">
    <property type="entry name" value="S21N4MTFRASE"/>
</dbReference>
<dbReference type="Gene3D" id="3.40.50.150">
    <property type="entry name" value="Vaccinia Virus protein VP39"/>
    <property type="match status" value="1"/>
</dbReference>
<keyword evidence="2 8" id="KW-0489">Methyltransferase</keyword>
<dbReference type="SUPFAM" id="SSF53335">
    <property type="entry name" value="S-adenosyl-L-methionine-dependent methyltransferases"/>
    <property type="match status" value="1"/>
</dbReference>
<evidence type="ECO:0000256" key="6">
    <source>
        <dbReference type="SAM" id="MobiDB-lite"/>
    </source>
</evidence>
<dbReference type="Proteomes" id="UP000245390">
    <property type="component" value="Unassembled WGS sequence"/>
</dbReference>
<dbReference type="GO" id="GO:0008170">
    <property type="term" value="F:N-methyltransferase activity"/>
    <property type="evidence" value="ECO:0007669"/>
    <property type="project" value="InterPro"/>
</dbReference>
<organism evidence="8 9">
    <name type="scientific">Silicimonas algicola</name>
    <dbReference type="NCBI Taxonomy" id="1826607"/>
    <lineage>
        <taxon>Bacteria</taxon>
        <taxon>Pseudomonadati</taxon>
        <taxon>Pseudomonadota</taxon>
        <taxon>Alphaproteobacteria</taxon>
        <taxon>Rhodobacterales</taxon>
        <taxon>Paracoccaceae</taxon>
    </lineage>
</organism>
<dbReference type="InterPro" id="IPR001091">
    <property type="entry name" value="RM_Methyltransferase"/>
</dbReference>
<dbReference type="InterPro" id="IPR002941">
    <property type="entry name" value="DNA_methylase_N4/N6"/>
</dbReference>
<dbReference type="PANTHER" id="PTHR13370">
    <property type="entry name" value="RNA METHYLASE-RELATED"/>
    <property type="match status" value="1"/>
</dbReference>
<dbReference type="InterPro" id="IPR029063">
    <property type="entry name" value="SAM-dependent_MTases_sf"/>
</dbReference>
<evidence type="ECO:0000259" key="7">
    <source>
        <dbReference type="Pfam" id="PF01555"/>
    </source>
</evidence>
<dbReference type="GO" id="GO:0005737">
    <property type="term" value="C:cytoplasm"/>
    <property type="evidence" value="ECO:0007669"/>
    <property type="project" value="TreeGrafter"/>
</dbReference>
<evidence type="ECO:0000313" key="8">
    <source>
        <dbReference type="EMBL" id="PWK55640.1"/>
    </source>
</evidence>
<dbReference type="InterPro" id="IPR015840">
    <property type="entry name" value="DNA_MeTrfase_ParB"/>
</dbReference>
<keyword evidence="3" id="KW-0808">Transferase</keyword>
<dbReference type="EMBL" id="QGGV01000006">
    <property type="protein sequence ID" value="PWK55640.1"/>
    <property type="molecule type" value="Genomic_DNA"/>
</dbReference>
<proteinExistence type="inferred from homology"/>
<gene>
    <name evidence="8" type="ORF">C8D95_10635</name>
</gene>
<evidence type="ECO:0000313" key="9">
    <source>
        <dbReference type="Proteomes" id="UP000245390"/>
    </source>
</evidence>
<dbReference type="AlphaFoldDB" id="A0A316G783"/>
<comment type="similarity">
    <text evidence="1 5">Belongs to the N(4)/N(6)-methyltransferase family.</text>
</comment>
<dbReference type="GO" id="GO:0032259">
    <property type="term" value="P:methylation"/>
    <property type="evidence" value="ECO:0007669"/>
    <property type="project" value="UniProtKB-KW"/>
</dbReference>
<protein>
    <recommendedName>
        <fullName evidence="5">Methyltransferase</fullName>
        <ecNumber evidence="5">2.1.1.-</ecNumber>
    </recommendedName>
</protein>
<comment type="caution">
    <text evidence="8">The sequence shown here is derived from an EMBL/GenBank/DDBJ whole genome shotgun (WGS) entry which is preliminary data.</text>
</comment>
<evidence type="ECO:0000256" key="1">
    <source>
        <dbReference type="ARBA" id="ARBA00006594"/>
    </source>
</evidence>
<dbReference type="GO" id="GO:0009007">
    <property type="term" value="F:site-specific DNA-methyltransferase (adenine-specific) activity"/>
    <property type="evidence" value="ECO:0007669"/>
    <property type="project" value="UniProtKB-EC"/>
</dbReference>
<evidence type="ECO:0000256" key="2">
    <source>
        <dbReference type="ARBA" id="ARBA00022603"/>
    </source>
</evidence>
<dbReference type="GO" id="GO:0003677">
    <property type="term" value="F:DNA binding"/>
    <property type="evidence" value="ECO:0007669"/>
    <property type="project" value="InterPro"/>
</dbReference>
<dbReference type="PANTHER" id="PTHR13370:SF3">
    <property type="entry name" value="TRNA (GUANINE(10)-N2)-METHYLTRANSFERASE HOMOLOG"/>
    <property type="match status" value="1"/>
</dbReference>
<evidence type="ECO:0000256" key="4">
    <source>
        <dbReference type="ARBA" id="ARBA00047942"/>
    </source>
</evidence>
<dbReference type="InterPro" id="IPR002052">
    <property type="entry name" value="DNA_methylase_N6_adenine_CS"/>
</dbReference>
<feature type="domain" description="DNA methylase N-4/N-6" evidence="7">
    <location>
        <begin position="126"/>
        <end position="336"/>
    </location>
</feature>
<feature type="region of interest" description="Disordered" evidence="6">
    <location>
        <begin position="374"/>
        <end position="396"/>
    </location>
</feature>
<dbReference type="Pfam" id="PF01555">
    <property type="entry name" value="N6_N4_Mtase"/>
    <property type="match status" value="1"/>
</dbReference>
<keyword evidence="9" id="KW-1185">Reference proteome</keyword>
<name>A0A316G783_9RHOB</name>
<accession>A0A316G783</accession>
<dbReference type="PROSITE" id="PS00092">
    <property type="entry name" value="N6_MTASE"/>
    <property type="match status" value="1"/>
</dbReference>
<sequence>MVPCIVVDHLDERKVRALRIAVNKTQETGTWDVEKLVLELAYQLEFDTDLRDLGFDPPELECLFEVTVGAPDDADPIDSSDGGSNAESEAITRDGDVWGLGRHFIACGSARDPELIKNLFLKRRADIIISDPPYNLKVNGHVTTATKGFKEFAEASGEMSSSDFAAFLAEFLTNASAVVKPGGLLYCFMDWRHTRELQIALDKVGFDDVNLCVWVKPNGGMGSFYRSRHELVFVAKKPGAPHTNNVELGIHGRNRTNVWEYAGATGGLADGADDFTVHPTVKPIRLVEDALIDASAVGETVFDPFLGSGTTLLAAERTKRRCIGIEISPHYVDSAIRRWELMTGVEAVHLQSGATFREREQGLHIQVEAAEGEALHEGTVPSTLPPAPAEPSEGSK</sequence>
<reference evidence="8 9" key="1">
    <citation type="submission" date="2018-05" db="EMBL/GenBank/DDBJ databases">
        <title>Genomic Encyclopedia of Type Strains, Phase IV (KMG-IV): sequencing the most valuable type-strain genomes for metagenomic binning, comparative biology and taxonomic classification.</title>
        <authorList>
            <person name="Goeker M."/>
        </authorList>
    </citation>
    <scope>NUCLEOTIDE SEQUENCE [LARGE SCALE GENOMIC DNA]</scope>
    <source>
        <strain evidence="8 9">DSM 103371</strain>
    </source>
</reference>